<reference evidence="2 3" key="1">
    <citation type="submission" date="2016-10" db="EMBL/GenBank/DDBJ databases">
        <authorList>
            <person name="de Groot N.N."/>
        </authorList>
    </citation>
    <scope>NUCLEOTIDE SEQUENCE [LARGE SCALE GENOMIC DNA]</scope>
    <source>
        <strain evidence="2 3">DSM 5522</strain>
    </source>
</reference>
<name>A0A1I0V813_9FIRM</name>
<dbReference type="Proteomes" id="UP000198838">
    <property type="component" value="Unassembled WGS sequence"/>
</dbReference>
<feature type="domain" description="PilZ" evidence="1">
    <location>
        <begin position="5"/>
        <end position="100"/>
    </location>
</feature>
<dbReference type="InterPro" id="IPR009875">
    <property type="entry name" value="PilZ_domain"/>
</dbReference>
<evidence type="ECO:0000313" key="2">
    <source>
        <dbReference type="EMBL" id="SFA72475.1"/>
    </source>
</evidence>
<sequence>MGFDRRFNRRLLLKEEIILEKLDSNEKGVGEYINVLVQDISRNGLGFKSEKKLEIGSFYETKLSIWPEEMIDVIIEIVRINDENDEIYYGCKFIGMSEDELLKFDVYQMFNE</sequence>
<dbReference type="SUPFAM" id="SSF141371">
    <property type="entry name" value="PilZ domain-like"/>
    <property type="match status" value="1"/>
</dbReference>
<dbReference type="Gene3D" id="2.40.10.220">
    <property type="entry name" value="predicted glycosyltransferase like domains"/>
    <property type="match status" value="1"/>
</dbReference>
<accession>A0A1I0V813</accession>
<dbReference type="STRING" id="1120918.SAMN05216249_101212"/>
<dbReference type="EMBL" id="FOJY01000001">
    <property type="protein sequence ID" value="SFA72475.1"/>
    <property type="molecule type" value="Genomic_DNA"/>
</dbReference>
<evidence type="ECO:0000259" key="1">
    <source>
        <dbReference type="Pfam" id="PF07238"/>
    </source>
</evidence>
<dbReference type="RefSeq" id="WP_177205523.1">
    <property type="nucleotide sequence ID" value="NZ_FOJY01000001.1"/>
</dbReference>
<dbReference type="Pfam" id="PF07238">
    <property type="entry name" value="PilZ"/>
    <property type="match status" value="1"/>
</dbReference>
<protein>
    <submittedName>
        <fullName evidence="2">PilZ domain-containing protein</fullName>
    </submittedName>
</protein>
<gene>
    <name evidence="2" type="ORF">SAMN05216249_101212</name>
</gene>
<evidence type="ECO:0000313" key="3">
    <source>
        <dbReference type="Proteomes" id="UP000198838"/>
    </source>
</evidence>
<proteinExistence type="predicted"/>
<organism evidence="2 3">
    <name type="scientific">Acetitomaculum ruminis DSM 5522</name>
    <dbReference type="NCBI Taxonomy" id="1120918"/>
    <lineage>
        <taxon>Bacteria</taxon>
        <taxon>Bacillati</taxon>
        <taxon>Bacillota</taxon>
        <taxon>Clostridia</taxon>
        <taxon>Lachnospirales</taxon>
        <taxon>Lachnospiraceae</taxon>
        <taxon>Acetitomaculum</taxon>
    </lineage>
</organism>
<dbReference type="AlphaFoldDB" id="A0A1I0V813"/>
<dbReference type="GO" id="GO:0035438">
    <property type="term" value="F:cyclic-di-GMP binding"/>
    <property type="evidence" value="ECO:0007669"/>
    <property type="project" value="InterPro"/>
</dbReference>
<keyword evidence="3" id="KW-1185">Reference proteome</keyword>